<evidence type="ECO:0008006" key="4">
    <source>
        <dbReference type="Google" id="ProtNLM"/>
    </source>
</evidence>
<gene>
    <name evidence="2" type="ORF">D4A39_12775</name>
</gene>
<dbReference type="Proteomes" id="UP000283734">
    <property type="component" value="Unassembled WGS sequence"/>
</dbReference>
<name>A0A418XVC9_9GAMM</name>
<evidence type="ECO:0000313" key="3">
    <source>
        <dbReference type="Proteomes" id="UP000283734"/>
    </source>
</evidence>
<keyword evidence="3" id="KW-1185">Reference proteome</keyword>
<dbReference type="EMBL" id="QYYA01000004">
    <property type="protein sequence ID" value="RJG16697.1"/>
    <property type="molecule type" value="Genomic_DNA"/>
</dbReference>
<organism evidence="2 3">
    <name type="scientific">Alcanivorax profundi</name>
    <dbReference type="NCBI Taxonomy" id="2338368"/>
    <lineage>
        <taxon>Bacteria</taxon>
        <taxon>Pseudomonadati</taxon>
        <taxon>Pseudomonadota</taxon>
        <taxon>Gammaproteobacteria</taxon>
        <taxon>Oceanospirillales</taxon>
        <taxon>Alcanivoracaceae</taxon>
        <taxon>Alcanivorax</taxon>
    </lineage>
</organism>
<evidence type="ECO:0000313" key="2">
    <source>
        <dbReference type="EMBL" id="RJG16697.1"/>
    </source>
</evidence>
<proteinExistence type="predicted"/>
<protein>
    <recommendedName>
        <fullName evidence="4">Porin</fullName>
    </recommendedName>
</protein>
<evidence type="ECO:0000256" key="1">
    <source>
        <dbReference type="SAM" id="MobiDB-lite"/>
    </source>
</evidence>
<sequence>MGNKRDWLGALALTASGAVCADQALTMEALDKRLASLEESSASSAASAVSDRISLNGFITYGVTRHNVHQNQGPGGPGPMANPNAGDPFYYRERTSDDISHRELSRVGVQINAEINERTEAVMQILARGRDNYDAEAQWAYIDYAITPDLHWRGGRLMLPNSMHSQYLNVGYAYHWAALPSEVYSIVPFDTMDGMDLTWSFRTGSLSHDLSAFYGSLDVPDNTLPFTVIYEGRNYVGINLRSRWHDVSTWLSYSHAELSADLSGGGLASASLDGVPIHGNSVGLQYDNGSLVFMAERSSLVPHAWFPERWGGYVTTGYRFGKWMPHVTWGATNSQDNSDVFSGGDPVSISLAQANMIRSKSWTFGLRYELAAGVDIKLEAQQFYDMSSDKFLASGSNVNGMFTTSTMAGPIERDDPTVYRITVDAVF</sequence>
<comment type="caution">
    <text evidence="2">The sequence shown here is derived from an EMBL/GenBank/DDBJ whole genome shotgun (WGS) entry which is preliminary data.</text>
</comment>
<dbReference type="AlphaFoldDB" id="A0A418XVC9"/>
<accession>A0A418XVC9</accession>
<dbReference type="OrthoDB" id="197869at2"/>
<dbReference type="SUPFAM" id="SSF56935">
    <property type="entry name" value="Porins"/>
    <property type="match status" value="1"/>
</dbReference>
<feature type="region of interest" description="Disordered" evidence="1">
    <location>
        <begin position="68"/>
        <end position="87"/>
    </location>
</feature>
<dbReference type="RefSeq" id="WP_119918269.1">
    <property type="nucleotide sequence ID" value="NZ_CAXGPP010000014.1"/>
</dbReference>
<reference evidence="2 3" key="1">
    <citation type="submission" date="2018-09" db="EMBL/GenBank/DDBJ databases">
        <title>Alcanivorax profundi sp. nov., isolated from 1000 m-depth seawater of the Mariana Trench.</title>
        <authorList>
            <person name="Liu J."/>
        </authorList>
    </citation>
    <scope>NUCLEOTIDE SEQUENCE [LARGE SCALE GENOMIC DNA]</scope>
    <source>
        <strain evidence="2 3">MTEO17</strain>
    </source>
</reference>